<accession>A0A7J6UIG4</accession>
<dbReference type="Proteomes" id="UP000553632">
    <property type="component" value="Unassembled WGS sequence"/>
</dbReference>
<name>A0A7J6UIG4_PEROL</name>
<dbReference type="EMBL" id="JABANO010003163">
    <property type="protein sequence ID" value="KAF4757014.1"/>
    <property type="molecule type" value="Genomic_DNA"/>
</dbReference>
<feature type="non-terminal residue" evidence="2">
    <location>
        <position position="242"/>
    </location>
</feature>
<dbReference type="AlphaFoldDB" id="A0A7J6UIG4"/>
<reference evidence="2 3" key="1">
    <citation type="submission" date="2020-04" db="EMBL/GenBank/DDBJ databases">
        <title>Perkinsus olseni comparative genomics.</title>
        <authorList>
            <person name="Bogema D.R."/>
        </authorList>
    </citation>
    <scope>NUCLEOTIDE SEQUENCE [LARGE SCALE GENOMIC DNA]</scope>
    <source>
        <strain evidence="2 3">ATCC PRA-207</strain>
    </source>
</reference>
<sequence length="242" mass="27066">VFVLPLLVVDELSYDAILGRSVLGMIGTQMEYHYGTSNDVGDLQSKLQDAFNVNDDVRLASAGRDNSDVRDVSSLPVSESGDSRSHQSVAINDLAHVQIIGSDVIECNGLSLNYSILNSVADDDMALFGSSEEEVSSDSLSPIPLKTNIEPVVTSFRSIEEALKRLSDSGWQPVPNASDYRYALKKIEDLEDQVRDTPNQQYRFIFDWPYEESEKANKSWSPDHLLAKLSDEQRDLWFKELD</sequence>
<evidence type="ECO:0000313" key="3">
    <source>
        <dbReference type="Proteomes" id="UP000553632"/>
    </source>
</evidence>
<feature type="non-terminal residue" evidence="2">
    <location>
        <position position="1"/>
    </location>
</feature>
<feature type="region of interest" description="Disordered" evidence="1">
    <location>
        <begin position="65"/>
        <end position="84"/>
    </location>
</feature>
<gene>
    <name evidence="2" type="ORF">FOZ63_017927</name>
</gene>
<protein>
    <submittedName>
        <fullName evidence="2">Uncharacterized protein</fullName>
    </submittedName>
</protein>
<keyword evidence="3" id="KW-1185">Reference proteome</keyword>
<evidence type="ECO:0000313" key="2">
    <source>
        <dbReference type="EMBL" id="KAF4757014.1"/>
    </source>
</evidence>
<organism evidence="2 3">
    <name type="scientific">Perkinsus olseni</name>
    <name type="common">Perkinsus atlanticus</name>
    <dbReference type="NCBI Taxonomy" id="32597"/>
    <lineage>
        <taxon>Eukaryota</taxon>
        <taxon>Sar</taxon>
        <taxon>Alveolata</taxon>
        <taxon>Perkinsozoa</taxon>
        <taxon>Perkinsea</taxon>
        <taxon>Perkinsida</taxon>
        <taxon>Perkinsidae</taxon>
        <taxon>Perkinsus</taxon>
    </lineage>
</organism>
<comment type="caution">
    <text evidence="2">The sequence shown here is derived from an EMBL/GenBank/DDBJ whole genome shotgun (WGS) entry which is preliminary data.</text>
</comment>
<evidence type="ECO:0000256" key="1">
    <source>
        <dbReference type="SAM" id="MobiDB-lite"/>
    </source>
</evidence>
<proteinExistence type="predicted"/>